<gene>
    <name evidence="1" type="ORF">FKV24_000785</name>
</gene>
<evidence type="ECO:0000313" key="2">
    <source>
        <dbReference type="Proteomes" id="UP000320431"/>
    </source>
</evidence>
<sequence>MTFEQDVSNLRANANSALLDKIVGYYGPADEIEPWAHLNSLLWPELSENENTRREQIPGVLDEYQDELRRYIRRYDDLRERRLDALSNYDLGIAHRQSGPENGLFQALDAVRNHIGRARAQVLWLLAEQDRLALPQLALF</sequence>
<dbReference type="Proteomes" id="UP000320431">
    <property type="component" value="Unassembled WGS sequence"/>
</dbReference>
<dbReference type="AlphaFoldDB" id="A0A508BBC0"/>
<reference evidence="1 2" key="1">
    <citation type="submission" date="2019-10" db="EMBL/GenBank/DDBJ databases">
        <title>Lysobacter alkalisoli sp. nov., isolated from saline-alkaline soil.</title>
        <authorList>
            <person name="Sun J.-Q."/>
        </authorList>
    </citation>
    <scope>NUCLEOTIDE SEQUENCE [LARGE SCALE GENOMIC DNA]</scope>
    <source>
        <strain evidence="1 2">KCTC 42381</strain>
    </source>
</reference>
<protein>
    <submittedName>
        <fullName evidence="1">Uncharacterized protein</fullName>
    </submittedName>
</protein>
<organism evidence="1 2">
    <name type="scientific">Marilutibacter maris</name>
    <dbReference type="NCBI Taxonomy" id="1605891"/>
    <lineage>
        <taxon>Bacteria</taxon>
        <taxon>Pseudomonadati</taxon>
        <taxon>Pseudomonadota</taxon>
        <taxon>Gammaproteobacteria</taxon>
        <taxon>Lysobacterales</taxon>
        <taxon>Lysobacteraceae</taxon>
        <taxon>Marilutibacter</taxon>
    </lineage>
</organism>
<evidence type="ECO:0000313" key="1">
    <source>
        <dbReference type="EMBL" id="KAB8198734.1"/>
    </source>
</evidence>
<comment type="caution">
    <text evidence="1">The sequence shown here is derived from an EMBL/GenBank/DDBJ whole genome shotgun (WGS) entry which is preliminary data.</text>
</comment>
<proteinExistence type="predicted"/>
<dbReference type="EMBL" id="VICD02000006">
    <property type="protein sequence ID" value="KAB8198734.1"/>
    <property type="molecule type" value="Genomic_DNA"/>
</dbReference>
<dbReference type="RefSeq" id="WP_141480825.1">
    <property type="nucleotide sequence ID" value="NZ_VICD02000006.1"/>
</dbReference>
<accession>A0A508BBC0</accession>
<name>A0A508BBC0_9GAMM</name>